<feature type="region of interest" description="Disordered" evidence="1">
    <location>
        <begin position="61"/>
        <end position="81"/>
    </location>
</feature>
<evidence type="ECO:0000313" key="2">
    <source>
        <dbReference type="EMBL" id="PHI31290.1"/>
    </source>
</evidence>
<dbReference type="EMBL" id="CAADJA010000002">
    <property type="protein sequence ID" value="VFS51587.1"/>
    <property type="molecule type" value="Genomic_DNA"/>
</dbReference>
<gene>
    <name evidence="2" type="ORF">CRN84_19075</name>
    <name evidence="3" type="ORF">NCTC12282_05234</name>
</gene>
<dbReference type="EMBL" id="PDDX01000001">
    <property type="protein sequence ID" value="PHI31290.1"/>
    <property type="molecule type" value="Genomic_DNA"/>
</dbReference>
<proteinExistence type="predicted"/>
<dbReference type="OrthoDB" id="9783238at2"/>
<reference evidence="3 5" key="3">
    <citation type="submission" date="2019-03" db="EMBL/GenBank/DDBJ databases">
        <authorList>
            <consortium name="Pathogen Informatics"/>
        </authorList>
    </citation>
    <scope>NUCLEOTIDE SEQUENCE [LARGE SCALE GENOMIC DNA]</scope>
    <source>
        <strain evidence="3 5">NCTC12282</strain>
    </source>
</reference>
<dbReference type="AlphaFoldDB" id="A0A2C6C4L1"/>
<sequence>MKIKVIPCRFCGSVEHVRKHGSGKSTKMQRYYCTDCVKTFQVKYIYNVSQPEVSLTEEIAPKKHSTQATPQPQRYAEMAGA</sequence>
<dbReference type="Proteomes" id="UP000224974">
    <property type="component" value="Unassembled WGS sequence"/>
</dbReference>
<dbReference type="Proteomes" id="UP000373449">
    <property type="component" value="Unassembled WGS sequence"/>
</dbReference>
<evidence type="ECO:0000313" key="5">
    <source>
        <dbReference type="Proteomes" id="UP000373449"/>
    </source>
</evidence>
<reference evidence="4" key="2">
    <citation type="submission" date="2017-09" db="EMBL/GenBank/DDBJ databases">
        <title>FDA dAtabase for Regulatory Grade micrObial Sequences (FDA-ARGOS): Supporting development and validation of Infectious Disease Dx tests.</title>
        <authorList>
            <person name="Minogue T."/>
            <person name="Wolcott M."/>
            <person name="Wasieloski L."/>
            <person name="Aguilar W."/>
            <person name="Moore D."/>
            <person name="Tallon L."/>
            <person name="Sadzewicz L."/>
            <person name="Ott S."/>
            <person name="Zhao X."/>
            <person name="Nagaraj S."/>
            <person name="Vavikolanu K."/>
            <person name="Aluvathingal J."/>
            <person name="Nadendla S."/>
            <person name="Sichtig H."/>
        </authorList>
    </citation>
    <scope>NUCLEOTIDE SEQUENCE [LARGE SCALE GENOMIC DNA]</scope>
    <source>
        <strain evidence="4">FDAARGOS_387</strain>
    </source>
</reference>
<reference evidence="2" key="1">
    <citation type="submission" date="2017-09" db="EMBL/GenBank/DDBJ databases">
        <title>FDA dAtabase for Regulatory Grade micrObial Sequences (FDA-ARGOS): Supporting development and validation of Infectious Disease Dx tests.</title>
        <authorList>
            <person name="Minogue T."/>
            <person name="Wolcott M."/>
            <person name="Wasieloski L."/>
            <person name="Aguilar W."/>
            <person name="Moore D."/>
            <person name="Tallon L.J."/>
            <person name="Sadzewicz L."/>
            <person name="Ott S."/>
            <person name="Zhao X."/>
            <person name="Nagaraj S."/>
            <person name="Vavikolanu K."/>
            <person name="Aluvathingal J."/>
            <person name="Nadendla S."/>
            <person name="Sichtig H."/>
        </authorList>
    </citation>
    <scope>NUCLEOTIDE SEQUENCE</scope>
    <source>
        <strain evidence="2">FDAARGOS_387</strain>
    </source>
</reference>
<organism evidence="2 4">
    <name type="scientific">Budvicia aquatica</name>
    <dbReference type="NCBI Taxonomy" id="82979"/>
    <lineage>
        <taxon>Bacteria</taxon>
        <taxon>Pseudomonadati</taxon>
        <taxon>Pseudomonadota</taxon>
        <taxon>Gammaproteobacteria</taxon>
        <taxon>Enterobacterales</taxon>
        <taxon>Budviciaceae</taxon>
        <taxon>Budvicia</taxon>
    </lineage>
</organism>
<accession>A0A2C6C4L1</accession>
<keyword evidence="4" id="KW-1185">Reference proteome</keyword>
<evidence type="ECO:0000313" key="3">
    <source>
        <dbReference type="EMBL" id="VFS51587.1"/>
    </source>
</evidence>
<evidence type="ECO:0000313" key="4">
    <source>
        <dbReference type="Proteomes" id="UP000224974"/>
    </source>
</evidence>
<protein>
    <submittedName>
        <fullName evidence="3">Transposase and inactivated derivatives</fullName>
    </submittedName>
</protein>
<dbReference type="RefSeq" id="WP_036015112.1">
    <property type="nucleotide sequence ID" value="NZ_CAADJA010000002.1"/>
</dbReference>
<evidence type="ECO:0000256" key="1">
    <source>
        <dbReference type="SAM" id="MobiDB-lite"/>
    </source>
</evidence>
<name>A0A2C6C4L1_9GAMM</name>